<dbReference type="Proteomes" id="UP000294847">
    <property type="component" value="Chromosome 3"/>
</dbReference>
<evidence type="ECO:0000256" key="1">
    <source>
        <dbReference type="SAM" id="SignalP"/>
    </source>
</evidence>
<keyword evidence="1" id="KW-0732">Signal</keyword>
<gene>
    <name evidence="2" type="ORF">PoMZ_04799</name>
</gene>
<reference evidence="2 3" key="1">
    <citation type="journal article" date="2019" name="Mol. Biol. Evol.">
        <title>Blast fungal genomes show frequent chromosomal changes, gene gains and losses, and effector gene turnover.</title>
        <authorList>
            <person name="Gomez Luciano L.B."/>
            <person name="Jason Tsai I."/>
            <person name="Chuma I."/>
            <person name="Tosa Y."/>
            <person name="Chen Y.H."/>
            <person name="Li J.Y."/>
            <person name="Li M.Y."/>
            <person name="Jade Lu M.Y."/>
            <person name="Nakayashiki H."/>
            <person name="Li W.H."/>
        </authorList>
    </citation>
    <scope>NUCLEOTIDE SEQUENCE [LARGE SCALE GENOMIC DNA]</scope>
    <source>
        <strain evidence="2">MZ5-1-6</strain>
    </source>
</reference>
<accession>A0A4V1C6G8</accession>
<organism evidence="2 3">
    <name type="scientific">Pyricularia oryzae</name>
    <name type="common">Rice blast fungus</name>
    <name type="synonym">Magnaporthe oryzae</name>
    <dbReference type="NCBI Taxonomy" id="318829"/>
    <lineage>
        <taxon>Eukaryota</taxon>
        <taxon>Fungi</taxon>
        <taxon>Dikarya</taxon>
        <taxon>Ascomycota</taxon>
        <taxon>Pezizomycotina</taxon>
        <taxon>Sordariomycetes</taxon>
        <taxon>Sordariomycetidae</taxon>
        <taxon>Magnaporthales</taxon>
        <taxon>Pyriculariaceae</taxon>
        <taxon>Pyricularia</taxon>
    </lineage>
</organism>
<dbReference type="EMBL" id="CP034206">
    <property type="protein sequence ID" value="QBZ59835.1"/>
    <property type="molecule type" value="Genomic_DNA"/>
</dbReference>
<dbReference type="AlphaFoldDB" id="A0A4V1C6G8"/>
<proteinExistence type="predicted"/>
<feature type="chain" id="PRO_5020717959" evidence="1">
    <location>
        <begin position="23"/>
        <end position="245"/>
    </location>
</feature>
<sequence length="245" mass="27618">MVAFGFAPLSIWILYLAATGLAPPPKAASRFRDAIHADGHGHKSLDAPRGRVPARRSLFEKRARHPSVSCFACDLTGTFLTADIVRNVSPNHIWLNLCGKGPRTFEAMNYCNWFLENYVENSERQTLSIKSENHSEQSVKRDLTVLHLWRTFVTAADNTILYPKSQIVTDCNPSLWTLVYIDGKARRGSGPVSDIVDHDAQKRVSAHLDSTLPFAVVEQSPIKRIWQPLRRIRSHVTDWKSWACG</sequence>
<protein>
    <submittedName>
        <fullName evidence="2">Uncharacterized protein</fullName>
    </submittedName>
</protein>
<name>A0A4V1C6G8_PYROR</name>
<feature type="signal peptide" evidence="1">
    <location>
        <begin position="1"/>
        <end position="22"/>
    </location>
</feature>
<evidence type="ECO:0000313" key="2">
    <source>
        <dbReference type="EMBL" id="QBZ59835.1"/>
    </source>
</evidence>
<evidence type="ECO:0000313" key="3">
    <source>
        <dbReference type="Proteomes" id="UP000294847"/>
    </source>
</evidence>